<protein>
    <submittedName>
        <fullName evidence="4">p-loop containing nucleoside triphosphate hydrolase</fullName>
    </submittedName>
</protein>
<evidence type="ECO:0000256" key="2">
    <source>
        <dbReference type="ARBA" id="ARBA00023134"/>
    </source>
</evidence>
<sequence>MAESQEIQLVILGYGACGKSSISLRFTQNDFPKEYSPTLQDNFKKEIFIDKKPHLLNILDTAGQEDYIPMQEIWIKEGKGFMLVFSLNNEESLHNLQQVYNKVLNIHGPNASIIVVGNKSDLERKVSEEEGQSFAQSINAKYIETSAKLNSNVHQAFEILVKDILLKEEPIDKANSQILKNMTNKEQDLTPNGEKAINIQNSQQEQLEKIEEQRKQQEKQLKQQQNEEKSKQIKKKYQRILQQYLKINHPLLEEKNCNCKHDNGCFTQIFDLTIRGFGVGYTVKTALNLILTLIKKPMSLVKNPLNLIFILVNKQSFDFALFPCIYNFVLQATTCAIKLLRNKIQVEKLSKQGGENQGISQKLEKIIEPFISGFAAGFLALLVKQKKDRAIWGLFLITRALECLYNSLINKGYIPYTKFNWVFIFSLLWICQGYNIAMEPDNCPKPFQKFIGTQMCQDAGDYSLNLAWIRKKNMELKKQYGDFVPEMDPFKLLKKPTKQVQLFGFKDYETPYLKKLNHINK</sequence>
<dbReference type="PROSITE" id="PS51421">
    <property type="entry name" value="RAS"/>
    <property type="match status" value="1"/>
</dbReference>
<dbReference type="PRINTS" id="PR00449">
    <property type="entry name" value="RASTRNSFRMNG"/>
</dbReference>
<dbReference type="Gene3D" id="3.40.50.300">
    <property type="entry name" value="P-loop containing nucleotide triphosphate hydrolases"/>
    <property type="match status" value="1"/>
</dbReference>
<dbReference type="InterPro" id="IPR001806">
    <property type="entry name" value="Small_GTPase"/>
</dbReference>
<dbReference type="FunFam" id="3.40.50.300:FF:001423">
    <property type="entry name" value="Ras family GTPase"/>
    <property type="match status" value="1"/>
</dbReference>
<dbReference type="InterPro" id="IPR020849">
    <property type="entry name" value="Small_GTPase_Ras-type"/>
</dbReference>
<dbReference type="SUPFAM" id="SSF52540">
    <property type="entry name" value="P-loop containing nucleoside triphosphate hydrolases"/>
    <property type="match status" value="1"/>
</dbReference>
<accession>A0A0V0R040</accession>
<keyword evidence="1" id="KW-0547">Nucleotide-binding</keyword>
<proteinExistence type="predicted"/>
<dbReference type="CDD" id="cd00876">
    <property type="entry name" value="Ras"/>
    <property type="match status" value="1"/>
</dbReference>
<dbReference type="InterPro" id="IPR005225">
    <property type="entry name" value="Small_GTP-bd"/>
</dbReference>
<dbReference type="PROSITE" id="PS51419">
    <property type="entry name" value="RAB"/>
    <property type="match status" value="1"/>
</dbReference>
<evidence type="ECO:0000256" key="1">
    <source>
        <dbReference type="ARBA" id="ARBA00022741"/>
    </source>
</evidence>
<organism evidence="4 5">
    <name type="scientific">Pseudocohnilembus persalinus</name>
    <name type="common">Ciliate</name>
    <dbReference type="NCBI Taxonomy" id="266149"/>
    <lineage>
        <taxon>Eukaryota</taxon>
        <taxon>Sar</taxon>
        <taxon>Alveolata</taxon>
        <taxon>Ciliophora</taxon>
        <taxon>Intramacronucleata</taxon>
        <taxon>Oligohymenophorea</taxon>
        <taxon>Scuticociliatia</taxon>
        <taxon>Philasterida</taxon>
        <taxon>Pseudocohnilembidae</taxon>
        <taxon>Pseudocohnilembus</taxon>
    </lineage>
</organism>
<dbReference type="GO" id="GO:0005525">
    <property type="term" value="F:GTP binding"/>
    <property type="evidence" value="ECO:0007669"/>
    <property type="project" value="UniProtKB-KW"/>
</dbReference>
<evidence type="ECO:0000313" key="5">
    <source>
        <dbReference type="Proteomes" id="UP000054937"/>
    </source>
</evidence>
<dbReference type="InParanoid" id="A0A0V0R040"/>
<dbReference type="GO" id="GO:0016020">
    <property type="term" value="C:membrane"/>
    <property type="evidence" value="ECO:0007669"/>
    <property type="project" value="InterPro"/>
</dbReference>
<evidence type="ECO:0000256" key="3">
    <source>
        <dbReference type="SAM" id="MobiDB-lite"/>
    </source>
</evidence>
<dbReference type="PROSITE" id="PS51420">
    <property type="entry name" value="RHO"/>
    <property type="match status" value="1"/>
</dbReference>
<dbReference type="EMBL" id="LDAU01000078">
    <property type="protein sequence ID" value="KRX07911.1"/>
    <property type="molecule type" value="Genomic_DNA"/>
</dbReference>
<dbReference type="Proteomes" id="UP000054937">
    <property type="component" value="Unassembled WGS sequence"/>
</dbReference>
<dbReference type="NCBIfam" id="TIGR00231">
    <property type="entry name" value="small_GTP"/>
    <property type="match status" value="1"/>
</dbReference>
<gene>
    <name evidence="4" type="ORF">PPERSA_10299</name>
</gene>
<name>A0A0V0R040_PSEPJ</name>
<keyword evidence="5" id="KW-1185">Reference proteome</keyword>
<keyword evidence="2" id="KW-0342">GTP-binding</keyword>
<dbReference type="GO" id="GO:0007165">
    <property type="term" value="P:signal transduction"/>
    <property type="evidence" value="ECO:0007669"/>
    <property type="project" value="InterPro"/>
</dbReference>
<keyword evidence="4" id="KW-0378">Hydrolase</keyword>
<dbReference type="SMART" id="SM00175">
    <property type="entry name" value="RAB"/>
    <property type="match status" value="1"/>
</dbReference>
<dbReference type="GO" id="GO:0003924">
    <property type="term" value="F:GTPase activity"/>
    <property type="evidence" value="ECO:0007669"/>
    <property type="project" value="InterPro"/>
</dbReference>
<feature type="region of interest" description="Disordered" evidence="3">
    <location>
        <begin position="210"/>
        <end position="230"/>
    </location>
</feature>
<dbReference type="PANTHER" id="PTHR24070">
    <property type="entry name" value="RAS, DI-RAS, AND RHEB FAMILY MEMBERS OF SMALL GTPASE SUPERFAMILY"/>
    <property type="match status" value="1"/>
</dbReference>
<dbReference type="SMART" id="SM00174">
    <property type="entry name" value="RHO"/>
    <property type="match status" value="1"/>
</dbReference>
<reference evidence="4 5" key="1">
    <citation type="journal article" date="2015" name="Sci. Rep.">
        <title>Genome of the facultative scuticociliatosis pathogen Pseudocohnilembus persalinus provides insight into its virulence through horizontal gene transfer.</title>
        <authorList>
            <person name="Xiong J."/>
            <person name="Wang G."/>
            <person name="Cheng J."/>
            <person name="Tian M."/>
            <person name="Pan X."/>
            <person name="Warren A."/>
            <person name="Jiang C."/>
            <person name="Yuan D."/>
            <person name="Miao W."/>
        </authorList>
    </citation>
    <scope>NUCLEOTIDE SEQUENCE [LARGE SCALE GENOMIC DNA]</scope>
    <source>
        <strain evidence="4">36N120E</strain>
    </source>
</reference>
<dbReference type="AlphaFoldDB" id="A0A0V0R040"/>
<evidence type="ECO:0000313" key="4">
    <source>
        <dbReference type="EMBL" id="KRX07911.1"/>
    </source>
</evidence>
<dbReference type="SMART" id="SM00173">
    <property type="entry name" value="RAS"/>
    <property type="match status" value="1"/>
</dbReference>
<dbReference type="OrthoDB" id="5976022at2759"/>
<dbReference type="InterPro" id="IPR027417">
    <property type="entry name" value="P-loop_NTPase"/>
</dbReference>
<comment type="caution">
    <text evidence="4">The sequence shown here is derived from an EMBL/GenBank/DDBJ whole genome shotgun (WGS) entry which is preliminary data.</text>
</comment>
<dbReference type="Pfam" id="PF00071">
    <property type="entry name" value="Ras"/>
    <property type="match status" value="1"/>
</dbReference>